<dbReference type="PANTHER" id="PTHR43428">
    <property type="entry name" value="ARSENATE REDUCTASE"/>
    <property type="match status" value="1"/>
</dbReference>
<dbReference type="Pfam" id="PF01451">
    <property type="entry name" value="LMWPc"/>
    <property type="match status" value="1"/>
</dbReference>
<evidence type="ECO:0000313" key="3">
    <source>
        <dbReference type="EMBL" id="ETR74272.1"/>
    </source>
</evidence>
<dbReference type="SMART" id="SM00226">
    <property type="entry name" value="LMWPc"/>
    <property type="match status" value="1"/>
</dbReference>
<protein>
    <submittedName>
        <fullName evidence="3">Arsenate reductase</fullName>
    </submittedName>
</protein>
<dbReference type="PANTHER" id="PTHR43428:SF1">
    <property type="entry name" value="ARSENATE REDUCTASE"/>
    <property type="match status" value="1"/>
</dbReference>
<feature type="domain" description="Phosphotyrosine protein phosphatase I" evidence="2">
    <location>
        <begin position="1"/>
        <end position="122"/>
    </location>
</feature>
<evidence type="ECO:0000313" key="4">
    <source>
        <dbReference type="Proteomes" id="UP000189670"/>
    </source>
</evidence>
<dbReference type="CDD" id="cd16345">
    <property type="entry name" value="LMWP_ArsC"/>
    <property type="match status" value="1"/>
</dbReference>
<sequence length="130" mass="14837">MAEAFLVQMAGDNIDAESAGFEPNKKVNPLVVEVMKEVGVDLTAKKPQSVFEFYKEGKLYEHIITVCHEGEAKCPVFPGITKRWHMPFPDPSRVEGTKEEQLNEVRKIRDMIKDWLQNPPEGSFNYKQLA</sequence>
<organism evidence="3 4">
    <name type="scientific">Candidatus Magnetoglobus multicellularis str. Araruama</name>
    <dbReference type="NCBI Taxonomy" id="890399"/>
    <lineage>
        <taxon>Bacteria</taxon>
        <taxon>Pseudomonadati</taxon>
        <taxon>Thermodesulfobacteriota</taxon>
        <taxon>Desulfobacteria</taxon>
        <taxon>Desulfobacterales</taxon>
        <taxon>Desulfobacteraceae</taxon>
        <taxon>Candidatus Magnetoglobus</taxon>
    </lineage>
</organism>
<dbReference type="Proteomes" id="UP000189670">
    <property type="component" value="Unassembled WGS sequence"/>
</dbReference>
<comment type="caution">
    <text evidence="3">The sequence shown here is derived from an EMBL/GenBank/DDBJ whole genome shotgun (WGS) entry which is preliminary data.</text>
</comment>
<evidence type="ECO:0000259" key="2">
    <source>
        <dbReference type="SMART" id="SM00226"/>
    </source>
</evidence>
<dbReference type="InterPro" id="IPR023485">
    <property type="entry name" value="Ptyr_pPase"/>
</dbReference>
<evidence type="ECO:0000256" key="1">
    <source>
        <dbReference type="ARBA" id="ARBA00022849"/>
    </source>
</evidence>
<proteinExistence type="predicted"/>
<dbReference type="GO" id="GO:0046685">
    <property type="term" value="P:response to arsenic-containing substance"/>
    <property type="evidence" value="ECO:0007669"/>
    <property type="project" value="UniProtKB-KW"/>
</dbReference>
<keyword evidence="1" id="KW-0059">Arsenical resistance</keyword>
<dbReference type="EMBL" id="ATBP01000014">
    <property type="protein sequence ID" value="ETR74272.1"/>
    <property type="molecule type" value="Genomic_DNA"/>
</dbReference>
<gene>
    <name evidence="3" type="ORF">OMM_06432</name>
</gene>
<dbReference type="SUPFAM" id="SSF52788">
    <property type="entry name" value="Phosphotyrosine protein phosphatases I"/>
    <property type="match status" value="1"/>
</dbReference>
<dbReference type="Gene3D" id="3.40.50.2300">
    <property type="match status" value="1"/>
</dbReference>
<accession>A0A1V1PH89</accession>
<name>A0A1V1PH89_9BACT</name>
<dbReference type="AlphaFoldDB" id="A0A1V1PH89"/>
<reference evidence="4" key="1">
    <citation type="submission" date="2012-11" db="EMBL/GenBank/DDBJ databases">
        <authorList>
            <person name="Lucero-Rivera Y.E."/>
            <person name="Tovar-Ramirez D."/>
        </authorList>
    </citation>
    <scope>NUCLEOTIDE SEQUENCE [LARGE SCALE GENOMIC DNA]</scope>
    <source>
        <strain evidence="4">Araruama</strain>
    </source>
</reference>
<dbReference type="InterPro" id="IPR036196">
    <property type="entry name" value="Ptyr_pPase_sf"/>
</dbReference>